<feature type="domain" description="CinA C-terminal" evidence="1">
    <location>
        <begin position="3"/>
        <end position="152"/>
    </location>
</feature>
<dbReference type="EMBL" id="QZEZ01000003">
    <property type="protein sequence ID" value="RJK96564.1"/>
    <property type="molecule type" value="Genomic_DNA"/>
</dbReference>
<proteinExistence type="predicted"/>
<accession>A0A3A3ZKT7</accession>
<dbReference type="InterPro" id="IPR008136">
    <property type="entry name" value="CinA_C"/>
</dbReference>
<evidence type="ECO:0000313" key="2">
    <source>
        <dbReference type="EMBL" id="RJK96564.1"/>
    </source>
</evidence>
<evidence type="ECO:0000259" key="1">
    <source>
        <dbReference type="Pfam" id="PF02464"/>
    </source>
</evidence>
<keyword evidence="3" id="KW-1185">Reference proteome</keyword>
<dbReference type="Proteomes" id="UP000265614">
    <property type="component" value="Unassembled WGS sequence"/>
</dbReference>
<reference evidence="2 3" key="1">
    <citation type="submission" date="2018-09" db="EMBL/GenBank/DDBJ databases">
        <title>YIM 75000 draft genome.</title>
        <authorList>
            <person name="Tang S."/>
            <person name="Feng Y."/>
        </authorList>
    </citation>
    <scope>NUCLEOTIDE SEQUENCE [LARGE SCALE GENOMIC DNA]</scope>
    <source>
        <strain evidence="2 3">YIM 75000</strain>
    </source>
</reference>
<organism evidence="2 3">
    <name type="scientific">Vallicoccus soli</name>
    <dbReference type="NCBI Taxonomy" id="2339232"/>
    <lineage>
        <taxon>Bacteria</taxon>
        <taxon>Bacillati</taxon>
        <taxon>Actinomycetota</taxon>
        <taxon>Actinomycetes</taxon>
        <taxon>Motilibacterales</taxon>
        <taxon>Vallicoccaceae</taxon>
        <taxon>Vallicoccus</taxon>
    </lineage>
</organism>
<name>A0A3A3ZKT7_9ACTN</name>
<comment type="caution">
    <text evidence="2">The sequence shown here is derived from an EMBL/GenBank/DDBJ whole genome shotgun (WGS) entry which is preliminary data.</text>
</comment>
<dbReference type="Pfam" id="PF02464">
    <property type="entry name" value="CinA"/>
    <property type="match status" value="1"/>
</dbReference>
<dbReference type="OrthoDB" id="1253990at2"/>
<dbReference type="Gene3D" id="3.90.950.20">
    <property type="entry name" value="CinA-like"/>
    <property type="match status" value="1"/>
</dbReference>
<protein>
    <submittedName>
        <fullName evidence="2">CinA family protein</fullName>
    </submittedName>
</protein>
<dbReference type="NCBIfam" id="TIGR00199">
    <property type="entry name" value="PncC_domain"/>
    <property type="match status" value="1"/>
</dbReference>
<dbReference type="SUPFAM" id="SSF142433">
    <property type="entry name" value="CinA-like"/>
    <property type="match status" value="1"/>
</dbReference>
<evidence type="ECO:0000313" key="3">
    <source>
        <dbReference type="Proteomes" id="UP000265614"/>
    </source>
</evidence>
<sequence length="164" mass="16186">MLAPRLVERLAARGATLAVAESLTGGLLTAAVVAVPGASAVLRGGVTAYATDLKATLLGVDRQRLAATGPVDGEVVRQMARGAAARLDAGHGVATTGVAGPEPQGGRPVGEVWVAATGPQGELVRRLHLPGDRSAVREGAVAAALALLLELLDAPPAGGAEQAG</sequence>
<gene>
    <name evidence="2" type="ORF">D5H78_09715</name>
</gene>
<dbReference type="InterPro" id="IPR036653">
    <property type="entry name" value="CinA-like_C"/>
</dbReference>
<dbReference type="AlphaFoldDB" id="A0A3A3ZKT7"/>